<dbReference type="Proteomes" id="UP000306229">
    <property type="component" value="Chromosome"/>
</dbReference>
<protein>
    <submittedName>
        <fullName evidence="3">GLPGLI family protein</fullName>
    </submittedName>
</protein>
<accession>A0A5B7TYJ0</accession>
<organism evidence="3 4">
    <name type="scientific">Aureibaculum algae</name>
    <dbReference type="NCBI Taxonomy" id="2584122"/>
    <lineage>
        <taxon>Bacteria</taxon>
        <taxon>Pseudomonadati</taxon>
        <taxon>Bacteroidota</taxon>
        <taxon>Flavobacteriia</taxon>
        <taxon>Flavobacteriales</taxon>
        <taxon>Flavobacteriaceae</taxon>
        <taxon>Aureibaculum</taxon>
    </lineage>
</organism>
<keyword evidence="2" id="KW-0732">Signal</keyword>
<dbReference type="Pfam" id="PF09697">
    <property type="entry name" value="Porph_ging"/>
    <property type="match status" value="1"/>
</dbReference>
<gene>
    <name evidence="3" type="ORF">FF125_19245</name>
</gene>
<dbReference type="NCBIfam" id="TIGR01200">
    <property type="entry name" value="GLPGLI"/>
    <property type="match status" value="1"/>
</dbReference>
<keyword evidence="4" id="KW-1185">Reference proteome</keyword>
<feature type="signal peptide" evidence="2">
    <location>
        <begin position="1"/>
        <end position="23"/>
    </location>
</feature>
<evidence type="ECO:0000256" key="2">
    <source>
        <dbReference type="SAM" id="SignalP"/>
    </source>
</evidence>
<name>A0A5B7TYJ0_9FLAO</name>
<dbReference type="AlphaFoldDB" id="A0A5B7TYJ0"/>
<feature type="region of interest" description="Disordered" evidence="1">
    <location>
        <begin position="164"/>
        <end position="193"/>
    </location>
</feature>
<evidence type="ECO:0000256" key="1">
    <source>
        <dbReference type="SAM" id="MobiDB-lite"/>
    </source>
</evidence>
<dbReference type="InterPro" id="IPR005901">
    <property type="entry name" value="GLPGLI"/>
</dbReference>
<evidence type="ECO:0000313" key="4">
    <source>
        <dbReference type="Proteomes" id="UP000306229"/>
    </source>
</evidence>
<dbReference type="KEGG" id="fbe:FF125_19245"/>
<dbReference type="RefSeq" id="WP_138951520.1">
    <property type="nucleotide sequence ID" value="NZ_CP040749.1"/>
</dbReference>
<reference evidence="3 4" key="1">
    <citation type="submission" date="2019-05" db="EMBL/GenBank/DDBJ databases">
        <title>Algicella ahnfeltiae gen. nov., sp. nov., a novel marine bacterium of the family Flavobacteriaceae isolated from a red alga.</title>
        <authorList>
            <person name="Nedashkovskaya O.I."/>
            <person name="Kukhlevskiy A.D."/>
            <person name="Kim S.-G."/>
            <person name="Zhukova N.V."/>
            <person name="Mikhailov V.V."/>
        </authorList>
    </citation>
    <scope>NUCLEOTIDE SEQUENCE [LARGE SCALE GENOMIC DNA]</scope>
    <source>
        <strain evidence="3 4">10Alg115</strain>
    </source>
</reference>
<sequence length="289" mass="32000">MKTNIISVIVVAMTLLFTTASLAQKDFQGKAYYQSKTTMDMNFGDRQVSEERKKEIADRMKSFLEKSYTLAFNKSESMYKEDEKLETPGQGGGRGARFAAIMGAANGAEYKNIKDSLFLQENELLGKNFLVNDKLAALDWKMSGETKQIGQYTAFKATAMKEASAAGFAPRGPRGPRGGNNDQASKDNDKPESPKMIEVTAWYTMQIPVNQGPGKFWGLPGLILEVHEGNTSILCTKIEINSENTETIKRPSKGKKVSQDEYNTIAKEKMAEMSERFRGGRNRGGGGRN</sequence>
<dbReference type="OrthoDB" id="1068986at2"/>
<evidence type="ECO:0000313" key="3">
    <source>
        <dbReference type="EMBL" id="QCX40473.1"/>
    </source>
</evidence>
<feature type="compositionally biased region" description="Basic and acidic residues" evidence="1">
    <location>
        <begin position="184"/>
        <end position="193"/>
    </location>
</feature>
<dbReference type="EMBL" id="CP040749">
    <property type="protein sequence ID" value="QCX40473.1"/>
    <property type="molecule type" value="Genomic_DNA"/>
</dbReference>
<feature type="chain" id="PRO_5022698164" evidence="2">
    <location>
        <begin position="24"/>
        <end position="289"/>
    </location>
</feature>
<proteinExistence type="predicted"/>